<sequence>MGTVSSIRIEEGVRVDPDRVLRLAARLGRIDAAHLISATRQDLIEQFARIELAVGQGDAGQAAWTAVEVERLADQVGMIGLARVARDLQDCCARDDRPALEAVTARLIRIGERSLSAMGVLAGRRG</sequence>
<evidence type="ECO:0000313" key="2">
    <source>
        <dbReference type="Proteomes" id="UP000279673"/>
    </source>
</evidence>
<dbReference type="EMBL" id="RCHI01000004">
    <property type="protein sequence ID" value="RLL71465.1"/>
    <property type="molecule type" value="Genomic_DNA"/>
</dbReference>
<dbReference type="AlphaFoldDB" id="A0A421BT38"/>
<name>A0A421BT38_9RHOB</name>
<dbReference type="InterPro" id="IPR036641">
    <property type="entry name" value="HPT_dom_sf"/>
</dbReference>
<gene>
    <name evidence="1" type="ORF">DYS74_06220</name>
</gene>
<comment type="caution">
    <text evidence="1">The sequence shown here is derived from an EMBL/GenBank/DDBJ whole genome shotgun (WGS) entry which is preliminary data.</text>
</comment>
<keyword evidence="2" id="KW-1185">Reference proteome</keyword>
<evidence type="ECO:0008006" key="3">
    <source>
        <dbReference type="Google" id="ProtNLM"/>
    </source>
</evidence>
<dbReference type="GO" id="GO:0000160">
    <property type="term" value="P:phosphorelay signal transduction system"/>
    <property type="evidence" value="ECO:0007669"/>
    <property type="project" value="InterPro"/>
</dbReference>
<proteinExistence type="predicted"/>
<organism evidence="1 2">
    <name type="scientific">Paenirhodobacter hankyongi</name>
    <dbReference type="NCBI Taxonomy" id="2294033"/>
    <lineage>
        <taxon>Bacteria</taxon>
        <taxon>Pseudomonadati</taxon>
        <taxon>Pseudomonadota</taxon>
        <taxon>Alphaproteobacteria</taxon>
        <taxon>Rhodobacterales</taxon>
        <taxon>Rhodobacter group</taxon>
        <taxon>Paenirhodobacter</taxon>
    </lineage>
</organism>
<dbReference type="Proteomes" id="UP000279673">
    <property type="component" value="Unassembled WGS sequence"/>
</dbReference>
<accession>A0A421BT38</accession>
<reference evidence="1 2" key="1">
    <citation type="submission" date="2018-10" db="EMBL/GenBank/DDBJ databases">
        <title>Rhodobacter sp . BO-81.</title>
        <authorList>
            <person name="Im W.T."/>
        </authorList>
    </citation>
    <scope>NUCLEOTIDE SEQUENCE [LARGE SCALE GENOMIC DNA]</scope>
    <source>
        <strain evidence="1 2">BO-81</strain>
    </source>
</reference>
<dbReference type="SUPFAM" id="SSF47226">
    <property type="entry name" value="Histidine-containing phosphotransfer domain, HPT domain"/>
    <property type="match status" value="1"/>
</dbReference>
<protein>
    <recommendedName>
        <fullName evidence="3">HPt domain-containing protein</fullName>
    </recommendedName>
</protein>
<evidence type="ECO:0000313" key="1">
    <source>
        <dbReference type="EMBL" id="RLL71465.1"/>
    </source>
</evidence>